<keyword evidence="2" id="KW-0812">Transmembrane</keyword>
<evidence type="ECO:0000313" key="4">
    <source>
        <dbReference type="Proteomes" id="UP001451303"/>
    </source>
</evidence>
<keyword evidence="2" id="KW-0472">Membrane</keyword>
<feature type="compositionally biased region" description="Acidic residues" evidence="1">
    <location>
        <begin position="11"/>
        <end position="20"/>
    </location>
</feature>
<keyword evidence="4" id="KW-1185">Reference proteome</keyword>
<comment type="caution">
    <text evidence="3">The sequence shown here is derived from an EMBL/GenBank/DDBJ whole genome shotgun (WGS) entry which is preliminary data.</text>
</comment>
<protein>
    <submittedName>
        <fullName evidence="3">Uncharacterized protein</fullName>
    </submittedName>
</protein>
<feature type="region of interest" description="Disordered" evidence="1">
    <location>
        <begin position="1"/>
        <end position="20"/>
    </location>
</feature>
<evidence type="ECO:0000313" key="3">
    <source>
        <dbReference type="EMBL" id="KAL0469217.1"/>
    </source>
</evidence>
<reference evidence="3 4" key="1">
    <citation type="submission" date="2023-09" db="EMBL/GenBank/DDBJ databases">
        <title>Multi-omics analysis of a traditional fermented food reveals byproduct-associated fungal strains for waste-to-food upcycling.</title>
        <authorList>
            <consortium name="Lawrence Berkeley National Laboratory"/>
            <person name="Rekdal V.M."/>
            <person name="Villalobos-Escobedo J.M."/>
            <person name="Rodriguez-Valeron N."/>
            <person name="Garcia M.O."/>
            <person name="Vasquez D.P."/>
            <person name="Damayanti I."/>
            <person name="Sorensen P.M."/>
            <person name="Baidoo E.E."/>
            <person name="De Carvalho A.C."/>
            <person name="Riley R."/>
            <person name="Lipzen A."/>
            <person name="He G."/>
            <person name="Yan M."/>
            <person name="Haridas S."/>
            <person name="Daum C."/>
            <person name="Yoshinaga Y."/>
            <person name="Ng V."/>
            <person name="Grigoriev I.V."/>
            <person name="Munk R."/>
            <person name="Nuraida L."/>
            <person name="Wijaya C.H."/>
            <person name="Morales P.-C."/>
            <person name="Keasling J.D."/>
        </authorList>
    </citation>
    <scope>NUCLEOTIDE SEQUENCE [LARGE SCALE GENOMIC DNA]</scope>
    <source>
        <strain evidence="3 4">FGSC 2613</strain>
    </source>
</reference>
<evidence type="ECO:0000256" key="1">
    <source>
        <dbReference type="SAM" id="MobiDB-lite"/>
    </source>
</evidence>
<keyword evidence="2" id="KW-1133">Transmembrane helix</keyword>
<dbReference type="EMBL" id="JAVLET010000006">
    <property type="protein sequence ID" value="KAL0469217.1"/>
    <property type="molecule type" value="Genomic_DNA"/>
</dbReference>
<organism evidence="3 4">
    <name type="scientific">Neurospora intermedia</name>
    <dbReference type="NCBI Taxonomy" id="5142"/>
    <lineage>
        <taxon>Eukaryota</taxon>
        <taxon>Fungi</taxon>
        <taxon>Dikarya</taxon>
        <taxon>Ascomycota</taxon>
        <taxon>Pezizomycotina</taxon>
        <taxon>Sordariomycetes</taxon>
        <taxon>Sordariomycetidae</taxon>
        <taxon>Sordariales</taxon>
        <taxon>Sordariaceae</taxon>
        <taxon>Neurospora</taxon>
    </lineage>
</organism>
<accession>A0ABR3D989</accession>
<sequence>MGLGQLRSGEPEDFTGTDGDGEVTARIAPFSSLLTSLPLTPLFDLIIFTLFCTLISFFPSLGFCFWPAGPICLESAVTHHGHHLSRAGSAAHQRFYPLGGIGLQVVYTWQLSV</sequence>
<evidence type="ECO:0000256" key="2">
    <source>
        <dbReference type="SAM" id="Phobius"/>
    </source>
</evidence>
<feature type="transmembrane region" description="Helical" evidence="2">
    <location>
        <begin position="45"/>
        <end position="66"/>
    </location>
</feature>
<proteinExistence type="predicted"/>
<dbReference type="Proteomes" id="UP001451303">
    <property type="component" value="Unassembled WGS sequence"/>
</dbReference>
<name>A0ABR3D989_NEUIN</name>
<gene>
    <name evidence="3" type="ORF">QR685DRAFT_598825</name>
</gene>